<comment type="caution">
    <text evidence="1">The sequence shown here is derived from an EMBL/GenBank/DDBJ whole genome shotgun (WGS) entry which is preliminary data.</text>
</comment>
<keyword evidence="2" id="KW-1185">Reference proteome</keyword>
<dbReference type="OrthoDB" id="1236174at2"/>
<evidence type="ECO:0000313" key="2">
    <source>
        <dbReference type="Proteomes" id="UP000289859"/>
    </source>
</evidence>
<dbReference type="EMBL" id="QOVK01000012">
    <property type="protein sequence ID" value="RXG20224.1"/>
    <property type="molecule type" value="Genomic_DNA"/>
</dbReference>
<name>A0A4Q0P176_9FLAO</name>
<gene>
    <name evidence="1" type="ORF">DSM02_2660</name>
</gene>
<protein>
    <submittedName>
        <fullName evidence="1">Uncharacterized protein</fullName>
    </submittedName>
</protein>
<dbReference type="InterPro" id="IPR008949">
    <property type="entry name" value="Isoprenoid_synthase_dom_sf"/>
</dbReference>
<dbReference type="SUPFAM" id="SSF48576">
    <property type="entry name" value="Terpenoid synthases"/>
    <property type="match status" value="1"/>
</dbReference>
<dbReference type="AlphaFoldDB" id="A0A4Q0P176"/>
<evidence type="ECO:0000313" key="1">
    <source>
        <dbReference type="EMBL" id="RXG20224.1"/>
    </source>
</evidence>
<dbReference type="Proteomes" id="UP000289859">
    <property type="component" value="Unassembled WGS sequence"/>
</dbReference>
<proteinExistence type="predicted"/>
<accession>A0A4Q0P176</accession>
<organism evidence="1 2">
    <name type="scientific">Leeuwenhoekiella polynyae</name>
    <dbReference type="NCBI Taxonomy" id="1550906"/>
    <lineage>
        <taxon>Bacteria</taxon>
        <taxon>Pseudomonadati</taxon>
        <taxon>Bacteroidota</taxon>
        <taxon>Flavobacteriia</taxon>
        <taxon>Flavobacteriales</taxon>
        <taxon>Flavobacteriaceae</taxon>
        <taxon>Leeuwenhoekiella</taxon>
    </lineage>
</organism>
<dbReference type="RefSeq" id="WP_128766052.1">
    <property type="nucleotide sequence ID" value="NZ_JBHUOO010000045.1"/>
</dbReference>
<reference evidence="1 2" key="1">
    <citation type="submission" date="2018-07" db="EMBL/GenBank/DDBJ databases">
        <title>Leeuwenhoekiella genomics.</title>
        <authorList>
            <person name="Tahon G."/>
            <person name="Willems A."/>
        </authorList>
    </citation>
    <scope>NUCLEOTIDE SEQUENCE [LARGE SCALE GENOMIC DNA]</scope>
    <source>
        <strain evidence="1 2">LMG 29608</strain>
    </source>
</reference>
<sequence length="270" mass="31212">MSQNSISTYFFTQLLNFISPLCAIDNIADFESFKKAVERYTFYTFSIDALIDTEIDFDSSINPTTHRLVKAHLSNTRSLRTLATLFNKDSNFWIVMDNYMSAYYTGLVLEKQNSSKNIVHNLESFKSYALAKHAPAFVPSSGMLILFKSKTTQAELENMLTPLFYGMQMLDDLEDFDKDIQNNQLTYCISQVQEYIKAENLEVRTDLERFEERVFYLSGIAKTCNDFAEAQFTKAQQIAKDLGLLELVQWIDSVFEMLEHNRDIIDQVSK</sequence>